<dbReference type="GO" id="GO:0006078">
    <property type="term" value="P:(1-&gt;6)-beta-D-glucan biosynthetic process"/>
    <property type="evidence" value="ECO:0007669"/>
    <property type="project" value="InterPro"/>
</dbReference>
<evidence type="ECO:0000259" key="5">
    <source>
        <dbReference type="Pfam" id="PF10342"/>
    </source>
</evidence>
<dbReference type="GO" id="GO:0005576">
    <property type="term" value="C:extracellular region"/>
    <property type="evidence" value="ECO:0007669"/>
    <property type="project" value="TreeGrafter"/>
</dbReference>
<sequence>MRCHILTVLATLAATAIADVKFSSPAAGQQIVGGTSITITWTDDGTAPTIDQFSTYTLNLMAGGNTAATSSSLVALGTGAYSGTTGSVVAVIPVGLGKTATNGYYLQMVSVGVDGGTDIVYSARFGLTGMTGVFTAAQQQGVTAAGSDTTFVPPAAHNLVTAVAGAGTTAAAPVTGMFDVPYNEQTGFIKYAPMQPIPGTKITKKSASPMNPSSAFTIFTTYAPPASITYTLTESQTLTHSSRENPASAATQPTAADMKKYLNRWKD</sequence>
<dbReference type="STRING" id="1043004.A0A074XFX1"/>
<dbReference type="Pfam" id="PF10342">
    <property type="entry name" value="Kre9_KNH"/>
    <property type="match status" value="1"/>
</dbReference>
<evidence type="ECO:0000256" key="2">
    <source>
        <dbReference type="SAM" id="MobiDB-lite"/>
    </source>
</evidence>
<evidence type="ECO:0000259" key="4">
    <source>
        <dbReference type="Pfam" id="PF05390"/>
    </source>
</evidence>
<dbReference type="AlphaFoldDB" id="A0A074XFX1"/>
<dbReference type="InterPro" id="IPR045328">
    <property type="entry name" value="Kre9/Knh1"/>
</dbReference>
<dbReference type="OrthoDB" id="2432613at2759"/>
<evidence type="ECO:0000256" key="1">
    <source>
        <dbReference type="ARBA" id="ARBA00022729"/>
    </source>
</evidence>
<dbReference type="GeneID" id="25416874"/>
<keyword evidence="7" id="KW-1185">Reference proteome</keyword>
<feature type="compositionally biased region" description="Polar residues" evidence="2">
    <location>
        <begin position="236"/>
        <end position="254"/>
    </location>
</feature>
<dbReference type="PANTHER" id="PTHR28154:SF1">
    <property type="entry name" value="CELL WALL SYNTHESIS PROTEIN KNH1-RELATED"/>
    <property type="match status" value="1"/>
</dbReference>
<dbReference type="GO" id="GO:0031505">
    <property type="term" value="P:fungal-type cell wall organization"/>
    <property type="evidence" value="ECO:0007669"/>
    <property type="project" value="TreeGrafter"/>
</dbReference>
<dbReference type="Pfam" id="PF05390">
    <property type="entry name" value="Kre9_KNH1_C"/>
    <property type="match status" value="1"/>
</dbReference>
<feature type="region of interest" description="Disordered" evidence="2">
    <location>
        <begin position="236"/>
        <end position="256"/>
    </location>
</feature>
<dbReference type="PANTHER" id="PTHR28154">
    <property type="entry name" value="CELL WALL SYNTHESIS PROTEIN KNH1-RELATED"/>
    <property type="match status" value="1"/>
</dbReference>
<protein>
    <submittedName>
        <fullName evidence="6">Uncharacterized protein</fullName>
    </submittedName>
</protein>
<organism evidence="6 7">
    <name type="scientific">Aureobasidium namibiae CBS 147.97</name>
    <dbReference type="NCBI Taxonomy" id="1043004"/>
    <lineage>
        <taxon>Eukaryota</taxon>
        <taxon>Fungi</taxon>
        <taxon>Dikarya</taxon>
        <taxon>Ascomycota</taxon>
        <taxon>Pezizomycotina</taxon>
        <taxon>Dothideomycetes</taxon>
        <taxon>Dothideomycetidae</taxon>
        <taxon>Dothideales</taxon>
        <taxon>Saccotheciaceae</taxon>
        <taxon>Aureobasidium</taxon>
    </lineage>
</organism>
<evidence type="ECO:0000313" key="7">
    <source>
        <dbReference type="Proteomes" id="UP000027730"/>
    </source>
</evidence>
<gene>
    <name evidence="6" type="ORF">M436DRAFT_81877</name>
</gene>
<feature type="signal peptide" evidence="3">
    <location>
        <begin position="1"/>
        <end position="18"/>
    </location>
</feature>
<feature type="domain" description="Yeast cell wall synthesis Kre9/Knh1-like N-terminal" evidence="5">
    <location>
        <begin position="24"/>
        <end position="127"/>
    </location>
</feature>
<dbReference type="InterPro" id="IPR008659">
    <property type="entry name" value="Kre9/Knh1_C"/>
</dbReference>
<feature type="chain" id="PRO_5001702300" evidence="3">
    <location>
        <begin position="19"/>
        <end position="267"/>
    </location>
</feature>
<dbReference type="HOGENOM" id="CLU_063732_0_0_1"/>
<accession>A0A074XFX1</accession>
<feature type="domain" description="Yeast cell wall synthesis Kre9/Knh1 C-terminal" evidence="4">
    <location>
        <begin position="177"/>
        <end position="255"/>
    </location>
</feature>
<evidence type="ECO:0000313" key="6">
    <source>
        <dbReference type="EMBL" id="KEQ73501.1"/>
    </source>
</evidence>
<dbReference type="EMBL" id="KL584709">
    <property type="protein sequence ID" value="KEQ73501.1"/>
    <property type="molecule type" value="Genomic_DNA"/>
</dbReference>
<dbReference type="Proteomes" id="UP000027730">
    <property type="component" value="Unassembled WGS sequence"/>
</dbReference>
<dbReference type="RefSeq" id="XP_013427793.1">
    <property type="nucleotide sequence ID" value="XM_013572339.1"/>
</dbReference>
<name>A0A074XFX1_9PEZI</name>
<evidence type="ECO:0000256" key="3">
    <source>
        <dbReference type="SAM" id="SignalP"/>
    </source>
</evidence>
<dbReference type="GO" id="GO:0042546">
    <property type="term" value="P:cell wall biogenesis"/>
    <property type="evidence" value="ECO:0007669"/>
    <property type="project" value="InterPro"/>
</dbReference>
<reference evidence="6 7" key="1">
    <citation type="journal article" date="2014" name="BMC Genomics">
        <title>Genome sequencing of four Aureobasidium pullulans varieties: biotechnological potential, stress tolerance, and description of new species.</title>
        <authorList>
            <person name="Gostin Ar C."/>
            <person name="Ohm R.A."/>
            <person name="Kogej T."/>
            <person name="Sonjak S."/>
            <person name="Turk M."/>
            <person name="Zajc J."/>
            <person name="Zalar P."/>
            <person name="Grube M."/>
            <person name="Sun H."/>
            <person name="Han J."/>
            <person name="Sharma A."/>
            <person name="Chiniquy J."/>
            <person name="Ngan C.Y."/>
            <person name="Lipzen A."/>
            <person name="Barry K."/>
            <person name="Grigoriev I.V."/>
            <person name="Gunde-Cimerman N."/>
        </authorList>
    </citation>
    <scope>NUCLEOTIDE SEQUENCE [LARGE SCALE GENOMIC DNA]</scope>
    <source>
        <strain evidence="6 7">CBS 147.97</strain>
    </source>
</reference>
<proteinExistence type="predicted"/>
<dbReference type="InterPro" id="IPR018466">
    <property type="entry name" value="Kre9/Knh1-like_N"/>
</dbReference>
<keyword evidence="1 3" id="KW-0732">Signal</keyword>